<comment type="caution">
    <text evidence="2">The sequence shown here is derived from an EMBL/GenBank/DDBJ whole genome shotgun (WGS) entry which is preliminary data.</text>
</comment>
<dbReference type="AlphaFoldDB" id="A0A2V2LK37"/>
<protein>
    <submittedName>
        <fullName evidence="2">Uncharacterized protein</fullName>
    </submittedName>
</protein>
<proteinExistence type="predicted"/>
<organism evidence="2 3">
    <name type="scientific">Meridianimarinicoccus roseus</name>
    <dbReference type="NCBI Taxonomy" id="2072018"/>
    <lineage>
        <taxon>Bacteria</taxon>
        <taxon>Pseudomonadati</taxon>
        <taxon>Pseudomonadota</taxon>
        <taxon>Alphaproteobacteria</taxon>
        <taxon>Rhodobacterales</taxon>
        <taxon>Paracoccaceae</taxon>
        <taxon>Meridianimarinicoccus</taxon>
    </lineage>
</organism>
<dbReference type="RefSeq" id="WP_109810424.1">
    <property type="nucleotide sequence ID" value="NZ_QGKU01000015.1"/>
</dbReference>
<evidence type="ECO:0000256" key="1">
    <source>
        <dbReference type="SAM" id="SignalP"/>
    </source>
</evidence>
<gene>
    <name evidence="2" type="ORF">DKT77_03875</name>
</gene>
<dbReference type="EMBL" id="QGKU01000015">
    <property type="protein sequence ID" value="PWR03864.1"/>
    <property type="molecule type" value="Genomic_DNA"/>
</dbReference>
<sequence>MFVRSLFALVLLAAGPASALSLIPGETLSSSDYFDLGEVADGDPAFFGTVLDVVTRSATEVRDGVVGPGPVIPGLYDVTGTIMVTVHRSATGRTVFAYDFSSIDNSGAGINGARVFTVSGFAGYTIDLGWNFDSFPYVPAISRSADGDTVTVEYFDPRDTQVSLETILLATDAPTFSFGGSGTVGIEIDSFGTTVRSLSELPAPSAVPLPAAGLLLAGALGLAGFSRRVARAGAAACPPS</sequence>
<feature type="signal peptide" evidence="1">
    <location>
        <begin position="1"/>
        <end position="19"/>
    </location>
</feature>
<feature type="chain" id="PRO_5016144548" evidence="1">
    <location>
        <begin position="20"/>
        <end position="240"/>
    </location>
</feature>
<evidence type="ECO:0000313" key="3">
    <source>
        <dbReference type="Proteomes" id="UP000245680"/>
    </source>
</evidence>
<accession>A0A2V2LK37</accession>
<name>A0A2V2LK37_9RHOB</name>
<keyword evidence="1" id="KW-0732">Signal</keyword>
<dbReference type="Proteomes" id="UP000245680">
    <property type="component" value="Unassembled WGS sequence"/>
</dbReference>
<evidence type="ECO:0000313" key="2">
    <source>
        <dbReference type="EMBL" id="PWR03864.1"/>
    </source>
</evidence>
<keyword evidence="3" id="KW-1185">Reference proteome</keyword>
<reference evidence="2 3" key="1">
    <citation type="submission" date="2018-05" db="EMBL/GenBank/DDBJ databases">
        <title>Rhodobacteraceae gen. nov., sp. nov. isolated from sea water.</title>
        <authorList>
            <person name="Ren Y."/>
        </authorList>
    </citation>
    <scope>NUCLEOTIDE SEQUENCE [LARGE SCALE GENOMIC DNA]</scope>
    <source>
        <strain evidence="2 3">TG-679</strain>
    </source>
</reference>